<dbReference type="InterPro" id="IPR038056">
    <property type="entry name" value="YjbR-like_sf"/>
</dbReference>
<dbReference type="PANTHER" id="PTHR35145:SF1">
    <property type="entry name" value="CYTOPLASMIC PROTEIN"/>
    <property type="match status" value="1"/>
</dbReference>
<reference evidence="1 2" key="1">
    <citation type="submission" date="2016-10" db="EMBL/GenBank/DDBJ databases">
        <authorList>
            <person name="de Groot N.N."/>
        </authorList>
    </citation>
    <scope>NUCLEOTIDE SEQUENCE [LARGE SCALE GENOMIC DNA]</scope>
    <source>
        <strain evidence="1 2">CGMCC 1.5058</strain>
    </source>
</reference>
<proteinExistence type="predicted"/>
<dbReference type="EMBL" id="FNDZ01000003">
    <property type="protein sequence ID" value="SDI58850.1"/>
    <property type="molecule type" value="Genomic_DNA"/>
</dbReference>
<dbReference type="GO" id="GO:0003677">
    <property type="term" value="F:DNA binding"/>
    <property type="evidence" value="ECO:0007669"/>
    <property type="project" value="UniProtKB-KW"/>
</dbReference>
<dbReference type="InterPro" id="IPR058532">
    <property type="entry name" value="YjbR/MT2646/Rv2570-like"/>
</dbReference>
<sequence>MNRKQVLDYIREEYGILPDYPFLKSPEHAVFRHKRSRKWFGLLMKVPGCKLGLSQDFPVDVLNVKCDPELIPVLRSQPGIFSAYHMNKNHWISILLDGTAAAEDVKQLLHTSFYLTKET</sequence>
<dbReference type="AlphaFoldDB" id="A0A1G8LUK3"/>
<evidence type="ECO:0000313" key="2">
    <source>
        <dbReference type="Proteomes" id="UP000183255"/>
    </source>
</evidence>
<accession>A0A1G8LUK3</accession>
<dbReference type="InterPro" id="IPR007351">
    <property type="entry name" value="YjbR"/>
</dbReference>
<dbReference type="RefSeq" id="WP_031575174.1">
    <property type="nucleotide sequence ID" value="NZ_FNDZ01000003.1"/>
</dbReference>
<dbReference type="Gene3D" id="3.90.1150.30">
    <property type="match status" value="1"/>
</dbReference>
<organism evidence="1 2">
    <name type="scientific">Proteiniclasticum ruminis</name>
    <dbReference type="NCBI Taxonomy" id="398199"/>
    <lineage>
        <taxon>Bacteria</taxon>
        <taxon>Bacillati</taxon>
        <taxon>Bacillota</taxon>
        <taxon>Clostridia</taxon>
        <taxon>Eubacteriales</taxon>
        <taxon>Clostridiaceae</taxon>
        <taxon>Proteiniclasticum</taxon>
    </lineage>
</organism>
<dbReference type="Proteomes" id="UP000183255">
    <property type="component" value="Unassembled WGS sequence"/>
</dbReference>
<gene>
    <name evidence="1" type="ORF">SAMN05421804_103177</name>
</gene>
<dbReference type="SUPFAM" id="SSF142906">
    <property type="entry name" value="YjbR-like"/>
    <property type="match status" value="1"/>
</dbReference>
<dbReference type="Pfam" id="PF04237">
    <property type="entry name" value="YjbR"/>
    <property type="match status" value="1"/>
</dbReference>
<dbReference type="PANTHER" id="PTHR35145">
    <property type="entry name" value="CYTOPLASMIC PROTEIN-RELATED"/>
    <property type="match status" value="1"/>
</dbReference>
<evidence type="ECO:0000313" key="1">
    <source>
        <dbReference type="EMBL" id="SDI58850.1"/>
    </source>
</evidence>
<name>A0A1G8LUK3_9CLOT</name>
<keyword evidence="1" id="KW-0238">DNA-binding</keyword>
<protein>
    <submittedName>
        <fullName evidence="1">Predicted DNA-binding protein, MmcQ/YjbR family</fullName>
    </submittedName>
</protein>